<keyword evidence="1" id="KW-0472">Membrane</keyword>
<accession>A0A511UXF7</accession>
<keyword evidence="1" id="KW-0812">Transmembrane</keyword>
<comment type="caution">
    <text evidence="2">The sequence shown here is derived from an EMBL/GenBank/DDBJ whole genome shotgun (WGS) entry which is preliminary data.</text>
</comment>
<dbReference type="EMBL" id="BJXW01000005">
    <property type="protein sequence ID" value="GEN30153.1"/>
    <property type="molecule type" value="Genomic_DNA"/>
</dbReference>
<organism evidence="2 3">
    <name type="scientific">Cerasibacillus quisquiliarum</name>
    <dbReference type="NCBI Taxonomy" id="227865"/>
    <lineage>
        <taxon>Bacteria</taxon>
        <taxon>Bacillati</taxon>
        <taxon>Bacillota</taxon>
        <taxon>Bacilli</taxon>
        <taxon>Bacillales</taxon>
        <taxon>Bacillaceae</taxon>
        <taxon>Cerasibacillus</taxon>
    </lineage>
</organism>
<dbReference type="Proteomes" id="UP000321491">
    <property type="component" value="Unassembled WGS sequence"/>
</dbReference>
<evidence type="ECO:0000313" key="2">
    <source>
        <dbReference type="EMBL" id="GEN30153.1"/>
    </source>
</evidence>
<keyword evidence="3" id="KW-1185">Reference proteome</keyword>
<evidence type="ECO:0000256" key="1">
    <source>
        <dbReference type="SAM" id="Phobius"/>
    </source>
</evidence>
<dbReference type="RefSeq" id="WP_146935170.1">
    <property type="nucleotide sequence ID" value="NZ_BJXW01000005.1"/>
</dbReference>
<name>A0A511UXF7_9BACI</name>
<reference evidence="2 3" key="1">
    <citation type="submission" date="2019-07" db="EMBL/GenBank/DDBJ databases">
        <title>Whole genome shotgun sequence of Cerasibacillus quisquiliarum NBRC 102429.</title>
        <authorList>
            <person name="Hosoyama A."/>
            <person name="Uohara A."/>
            <person name="Ohji S."/>
            <person name="Ichikawa N."/>
        </authorList>
    </citation>
    <scope>NUCLEOTIDE SEQUENCE [LARGE SCALE GENOMIC DNA]</scope>
    <source>
        <strain evidence="2 3">NBRC 102429</strain>
    </source>
</reference>
<keyword evidence="1" id="KW-1133">Transmembrane helix</keyword>
<gene>
    <name evidence="2" type="ORF">CQU01_03910</name>
</gene>
<protein>
    <submittedName>
        <fullName evidence="2">Uncharacterized protein</fullName>
    </submittedName>
</protein>
<sequence>MTHDEQKTDLEKLNHEIEEELLQYLDGDKSFKKEENHQLTFNVVFQYVMTVILILIVITNVIIIIYKLL</sequence>
<proteinExistence type="predicted"/>
<dbReference type="AlphaFoldDB" id="A0A511UXF7"/>
<dbReference type="OrthoDB" id="9997933at2"/>
<evidence type="ECO:0000313" key="3">
    <source>
        <dbReference type="Proteomes" id="UP000321491"/>
    </source>
</evidence>
<feature type="transmembrane region" description="Helical" evidence="1">
    <location>
        <begin position="44"/>
        <end position="66"/>
    </location>
</feature>